<dbReference type="GO" id="GO:0015833">
    <property type="term" value="P:peptide transport"/>
    <property type="evidence" value="ECO:0007669"/>
    <property type="project" value="InterPro"/>
</dbReference>
<dbReference type="CDD" id="cd03257">
    <property type="entry name" value="ABC_NikE_OppD_transporters"/>
    <property type="match status" value="1"/>
</dbReference>
<keyword evidence="6 9" id="KW-0067">ATP-binding</keyword>
<dbReference type="Gene3D" id="3.40.50.300">
    <property type="entry name" value="P-loop containing nucleotide triphosphate hydrolases"/>
    <property type="match status" value="1"/>
</dbReference>
<proteinExistence type="inferred from homology"/>
<evidence type="ECO:0000256" key="6">
    <source>
        <dbReference type="ARBA" id="ARBA00022840"/>
    </source>
</evidence>
<dbReference type="AlphaFoldDB" id="A0A544TVH6"/>
<protein>
    <submittedName>
        <fullName evidence="9">ABC transporter ATP-binding protein</fullName>
    </submittedName>
</protein>
<keyword evidence="7" id="KW-0472">Membrane</keyword>
<dbReference type="SUPFAM" id="SSF52540">
    <property type="entry name" value="P-loop containing nucleoside triphosphate hydrolases"/>
    <property type="match status" value="1"/>
</dbReference>
<sequence length="343" mass="38406">MSELLLEVKNLKVHFDTENGTVTAVDDVSFSVKQGETVGVVGESGCGKSVTAESILRLLNEKHTHYEGNILFEEKDILKFSYSELQKLRGNDISMIFQDPMSSLNPVYTVGNQIVEALLLHQNLTKKEAEVKAVEMLKLTGIPLPEKRVNEYPHELSGGMRQRVMIAMALSCKPKLLIADEPTTALDVTTQSQILDLINELKDEFNMGTIMITHDLGVVAEVCTKVVVMYLGQVIEEASVESIFSSPLHPYTQGLLKSIPHIEGPRDEKLYVIEGKVPTLTQIPKGCRFAPRCEFATELCRDKMPQLESYENDLKVRCWHFKDIQEKRGGLNGIRNESQTVNS</sequence>
<dbReference type="InterPro" id="IPR003593">
    <property type="entry name" value="AAA+_ATPase"/>
</dbReference>
<comment type="subcellular location">
    <subcellularLocation>
        <location evidence="1">Cell membrane</location>
        <topology evidence="1">Peripheral membrane protein</topology>
    </subcellularLocation>
</comment>
<reference evidence="9 10" key="1">
    <citation type="submission" date="2019-06" db="EMBL/GenBank/DDBJ databases">
        <title>Psychrobacillus vulpis sp. nov., a new species isolated from feces of a red fox that inhabits in The Tablas de Daimiel Natural Park, Albacete, Spain.</title>
        <authorList>
            <person name="Rodriguez M."/>
            <person name="Reina J.C."/>
            <person name="Bejar V."/>
            <person name="Llamas I."/>
        </authorList>
    </citation>
    <scope>NUCLEOTIDE SEQUENCE [LARGE SCALE GENOMIC DNA]</scope>
    <source>
        <strain evidence="9 10">Z8</strain>
    </source>
</reference>
<evidence type="ECO:0000256" key="1">
    <source>
        <dbReference type="ARBA" id="ARBA00004202"/>
    </source>
</evidence>
<dbReference type="FunFam" id="3.40.50.300:FF:000016">
    <property type="entry name" value="Oligopeptide ABC transporter ATP-binding component"/>
    <property type="match status" value="1"/>
</dbReference>
<comment type="similarity">
    <text evidence="2">Belongs to the ABC transporter superfamily.</text>
</comment>
<name>A0A544TVH6_9BACI</name>
<dbReference type="PROSITE" id="PS00211">
    <property type="entry name" value="ABC_TRANSPORTER_1"/>
    <property type="match status" value="1"/>
</dbReference>
<dbReference type="Proteomes" id="UP000316626">
    <property type="component" value="Unassembled WGS sequence"/>
</dbReference>
<evidence type="ECO:0000256" key="5">
    <source>
        <dbReference type="ARBA" id="ARBA00022741"/>
    </source>
</evidence>
<evidence type="ECO:0000313" key="10">
    <source>
        <dbReference type="Proteomes" id="UP000316626"/>
    </source>
</evidence>
<dbReference type="PROSITE" id="PS50893">
    <property type="entry name" value="ABC_TRANSPORTER_2"/>
    <property type="match status" value="1"/>
</dbReference>
<evidence type="ECO:0000256" key="3">
    <source>
        <dbReference type="ARBA" id="ARBA00022448"/>
    </source>
</evidence>
<dbReference type="EMBL" id="VDGI01000001">
    <property type="protein sequence ID" value="TQR21434.1"/>
    <property type="molecule type" value="Genomic_DNA"/>
</dbReference>
<dbReference type="InterPro" id="IPR003439">
    <property type="entry name" value="ABC_transporter-like_ATP-bd"/>
</dbReference>
<dbReference type="RefSeq" id="WP_142640562.1">
    <property type="nucleotide sequence ID" value="NZ_VDGI01000001.1"/>
</dbReference>
<dbReference type="SMART" id="SM00382">
    <property type="entry name" value="AAA"/>
    <property type="match status" value="1"/>
</dbReference>
<dbReference type="NCBIfam" id="TIGR01727">
    <property type="entry name" value="oligo_HPY"/>
    <property type="match status" value="1"/>
</dbReference>
<evidence type="ECO:0000259" key="8">
    <source>
        <dbReference type="PROSITE" id="PS50893"/>
    </source>
</evidence>
<comment type="caution">
    <text evidence="9">The sequence shown here is derived from an EMBL/GenBank/DDBJ whole genome shotgun (WGS) entry which is preliminary data.</text>
</comment>
<dbReference type="GO" id="GO:0005524">
    <property type="term" value="F:ATP binding"/>
    <property type="evidence" value="ECO:0007669"/>
    <property type="project" value="UniProtKB-KW"/>
</dbReference>
<evidence type="ECO:0000313" key="9">
    <source>
        <dbReference type="EMBL" id="TQR21434.1"/>
    </source>
</evidence>
<keyword evidence="10" id="KW-1185">Reference proteome</keyword>
<feature type="domain" description="ABC transporter" evidence="8">
    <location>
        <begin position="6"/>
        <end position="256"/>
    </location>
</feature>
<dbReference type="InterPro" id="IPR027417">
    <property type="entry name" value="P-loop_NTPase"/>
</dbReference>
<dbReference type="Pfam" id="PF08352">
    <property type="entry name" value="oligo_HPY"/>
    <property type="match status" value="1"/>
</dbReference>
<dbReference type="InterPro" id="IPR017871">
    <property type="entry name" value="ABC_transporter-like_CS"/>
</dbReference>
<evidence type="ECO:0000256" key="2">
    <source>
        <dbReference type="ARBA" id="ARBA00005417"/>
    </source>
</evidence>
<dbReference type="OrthoDB" id="9802264at2"/>
<dbReference type="InterPro" id="IPR050388">
    <property type="entry name" value="ABC_Ni/Peptide_Import"/>
</dbReference>
<accession>A0A544TVH6</accession>
<dbReference type="GO" id="GO:0005886">
    <property type="term" value="C:plasma membrane"/>
    <property type="evidence" value="ECO:0007669"/>
    <property type="project" value="UniProtKB-SubCell"/>
</dbReference>
<keyword evidence="4" id="KW-1003">Cell membrane</keyword>
<dbReference type="GO" id="GO:0016887">
    <property type="term" value="F:ATP hydrolysis activity"/>
    <property type="evidence" value="ECO:0007669"/>
    <property type="project" value="InterPro"/>
</dbReference>
<organism evidence="9 10">
    <name type="scientific">Psychrobacillus vulpis</name>
    <dbReference type="NCBI Taxonomy" id="2325572"/>
    <lineage>
        <taxon>Bacteria</taxon>
        <taxon>Bacillati</taxon>
        <taxon>Bacillota</taxon>
        <taxon>Bacilli</taxon>
        <taxon>Bacillales</taxon>
        <taxon>Bacillaceae</taxon>
        <taxon>Psychrobacillus</taxon>
    </lineage>
</organism>
<dbReference type="PANTHER" id="PTHR43297">
    <property type="entry name" value="OLIGOPEPTIDE TRANSPORT ATP-BINDING PROTEIN APPD"/>
    <property type="match status" value="1"/>
</dbReference>
<keyword evidence="3" id="KW-0813">Transport</keyword>
<evidence type="ECO:0000256" key="7">
    <source>
        <dbReference type="ARBA" id="ARBA00023136"/>
    </source>
</evidence>
<dbReference type="InterPro" id="IPR013563">
    <property type="entry name" value="Oligopep_ABC_C"/>
</dbReference>
<gene>
    <name evidence="9" type="ORF">FG384_00255</name>
</gene>
<dbReference type="Pfam" id="PF00005">
    <property type="entry name" value="ABC_tran"/>
    <property type="match status" value="1"/>
</dbReference>
<evidence type="ECO:0000256" key="4">
    <source>
        <dbReference type="ARBA" id="ARBA00022475"/>
    </source>
</evidence>
<dbReference type="PANTHER" id="PTHR43297:SF2">
    <property type="entry name" value="DIPEPTIDE TRANSPORT ATP-BINDING PROTEIN DPPD"/>
    <property type="match status" value="1"/>
</dbReference>
<keyword evidence="5" id="KW-0547">Nucleotide-binding</keyword>